<organism evidence="1 2">
    <name type="scientific">Streptococcus rubneri</name>
    <dbReference type="NCBI Taxonomy" id="1234680"/>
    <lineage>
        <taxon>Bacteria</taxon>
        <taxon>Bacillati</taxon>
        <taxon>Bacillota</taxon>
        <taxon>Bacilli</taxon>
        <taxon>Lactobacillales</taxon>
        <taxon>Streptococcaceae</taxon>
        <taxon>Streptococcus</taxon>
    </lineage>
</organism>
<keyword evidence="2" id="KW-1185">Reference proteome</keyword>
<evidence type="ECO:0000313" key="2">
    <source>
        <dbReference type="Proteomes" id="UP000297986"/>
    </source>
</evidence>
<dbReference type="Proteomes" id="UP000297986">
    <property type="component" value="Unassembled WGS sequence"/>
</dbReference>
<name>A0A4Z1DVQ5_9STRE</name>
<proteinExistence type="predicted"/>
<reference evidence="1 2" key="1">
    <citation type="submission" date="2019-04" db="EMBL/GenBank/DDBJ databases">
        <title>Genome sequencing of Streptococcus rubneri DSM 26920(T).</title>
        <authorList>
            <person name="Kook J.-K."/>
            <person name="Park S.-N."/>
            <person name="Lim Y.K."/>
        </authorList>
    </citation>
    <scope>NUCLEOTIDE SEQUENCE [LARGE SCALE GENOMIC DNA]</scope>
    <source>
        <strain evidence="1 2">DSM 26920</strain>
    </source>
</reference>
<dbReference type="EMBL" id="SRRP01000001">
    <property type="protein sequence ID" value="TGN92641.1"/>
    <property type="molecule type" value="Genomic_DNA"/>
</dbReference>
<evidence type="ECO:0000313" key="1">
    <source>
        <dbReference type="EMBL" id="TGN92641.1"/>
    </source>
</evidence>
<gene>
    <name evidence="1" type="ORF">E5S68_06915</name>
</gene>
<protein>
    <submittedName>
        <fullName evidence="1">Uncharacterized protein</fullName>
    </submittedName>
</protein>
<comment type="caution">
    <text evidence="1">The sequence shown here is derived from an EMBL/GenBank/DDBJ whole genome shotgun (WGS) entry which is preliminary data.</text>
</comment>
<sequence>MFSVQSVDFAFVCNNSFDDFEVIPYDEPITYTRSGEAFKNYSNGERKYINAIIRTLYRILTPGKPFKGLIKSRKSPLNFERIIHVLSETDVKELKIIWE</sequence>
<dbReference type="RefSeq" id="WP_135782887.1">
    <property type="nucleotide sequence ID" value="NZ_MRXY01000003.1"/>
</dbReference>
<dbReference type="AlphaFoldDB" id="A0A4Z1DVQ5"/>
<accession>A0A4Z1DVQ5</accession>